<evidence type="ECO:0000256" key="2">
    <source>
        <dbReference type="ARBA" id="ARBA00022527"/>
    </source>
</evidence>
<comment type="catalytic activity">
    <reaction evidence="8">
        <text>L-seryl-[protein] + ATP = O-phospho-L-seryl-[protein] + ADP + H(+)</text>
        <dbReference type="Rhea" id="RHEA:17989"/>
        <dbReference type="Rhea" id="RHEA-COMP:9863"/>
        <dbReference type="Rhea" id="RHEA-COMP:11604"/>
        <dbReference type="ChEBI" id="CHEBI:15378"/>
        <dbReference type="ChEBI" id="CHEBI:29999"/>
        <dbReference type="ChEBI" id="CHEBI:30616"/>
        <dbReference type="ChEBI" id="CHEBI:83421"/>
        <dbReference type="ChEBI" id="CHEBI:456216"/>
        <dbReference type="EC" id="2.7.11.1"/>
    </reaction>
</comment>
<keyword evidence="3" id="KW-0808">Transferase</keyword>
<keyword evidence="4" id="KW-0547">Nucleotide-binding</keyword>
<dbReference type="STRING" id="1036808.A0A0C2ZFY9"/>
<comment type="catalytic activity">
    <reaction evidence="7">
        <text>L-threonyl-[protein] + ATP = O-phospho-L-threonyl-[protein] + ADP + H(+)</text>
        <dbReference type="Rhea" id="RHEA:46608"/>
        <dbReference type="Rhea" id="RHEA-COMP:11060"/>
        <dbReference type="Rhea" id="RHEA-COMP:11605"/>
        <dbReference type="ChEBI" id="CHEBI:15378"/>
        <dbReference type="ChEBI" id="CHEBI:30013"/>
        <dbReference type="ChEBI" id="CHEBI:30616"/>
        <dbReference type="ChEBI" id="CHEBI:61977"/>
        <dbReference type="ChEBI" id="CHEBI:456216"/>
        <dbReference type="EC" id="2.7.11.1"/>
    </reaction>
</comment>
<dbReference type="PANTHER" id="PTHR24356">
    <property type="entry name" value="SERINE/THREONINE-PROTEIN KINASE"/>
    <property type="match status" value="1"/>
</dbReference>
<accession>A0A0C2ZFY9</accession>
<evidence type="ECO:0000256" key="8">
    <source>
        <dbReference type="ARBA" id="ARBA00048679"/>
    </source>
</evidence>
<dbReference type="GO" id="GO:0005524">
    <property type="term" value="F:ATP binding"/>
    <property type="evidence" value="ECO:0007669"/>
    <property type="project" value="UniProtKB-KW"/>
</dbReference>
<evidence type="ECO:0000313" key="11">
    <source>
        <dbReference type="Proteomes" id="UP000053989"/>
    </source>
</evidence>
<evidence type="ECO:0000256" key="4">
    <source>
        <dbReference type="ARBA" id="ARBA00022741"/>
    </source>
</evidence>
<evidence type="ECO:0000256" key="6">
    <source>
        <dbReference type="ARBA" id="ARBA00022840"/>
    </source>
</evidence>
<protein>
    <recommendedName>
        <fullName evidence="1">non-specific serine/threonine protein kinase</fullName>
        <ecNumber evidence="1">2.7.11.1</ecNumber>
    </recommendedName>
</protein>
<keyword evidence="5" id="KW-0418">Kinase</keyword>
<dbReference type="InterPro" id="IPR000719">
    <property type="entry name" value="Prot_kinase_dom"/>
</dbReference>
<evidence type="ECO:0000259" key="9">
    <source>
        <dbReference type="SMART" id="SM00220"/>
    </source>
</evidence>
<dbReference type="PANTHER" id="PTHR24356:SF390">
    <property type="entry name" value="PROTEIN KINASE C, BRAIN ISOZYME-RELATED"/>
    <property type="match status" value="1"/>
</dbReference>
<reference evidence="10 11" key="1">
    <citation type="submission" date="2014-04" db="EMBL/GenBank/DDBJ databases">
        <authorList>
            <consortium name="DOE Joint Genome Institute"/>
            <person name="Kuo A."/>
            <person name="Kohler A."/>
            <person name="Nagy L.G."/>
            <person name="Floudas D."/>
            <person name="Copeland A."/>
            <person name="Barry K.W."/>
            <person name="Cichocki N."/>
            <person name="Veneault-Fourrey C."/>
            <person name="LaButti K."/>
            <person name="Lindquist E.A."/>
            <person name="Lipzen A."/>
            <person name="Lundell T."/>
            <person name="Morin E."/>
            <person name="Murat C."/>
            <person name="Sun H."/>
            <person name="Tunlid A."/>
            <person name="Henrissat B."/>
            <person name="Grigoriev I.V."/>
            <person name="Hibbett D.S."/>
            <person name="Martin F."/>
            <person name="Nordberg H.P."/>
            <person name="Cantor M.N."/>
            <person name="Hua S.X."/>
        </authorList>
    </citation>
    <scope>NUCLEOTIDE SEQUENCE [LARGE SCALE GENOMIC DNA]</scope>
    <source>
        <strain evidence="10 11">Foug A</strain>
    </source>
</reference>
<dbReference type="EMBL" id="KN822240">
    <property type="protein sequence ID" value="KIM51797.1"/>
    <property type="molecule type" value="Genomic_DNA"/>
</dbReference>
<dbReference type="InterPro" id="IPR011009">
    <property type="entry name" value="Kinase-like_dom_sf"/>
</dbReference>
<dbReference type="Gene3D" id="3.30.200.20">
    <property type="entry name" value="Phosphorylase Kinase, domain 1"/>
    <property type="match status" value="1"/>
</dbReference>
<dbReference type="OrthoDB" id="432483at2759"/>
<evidence type="ECO:0000313" key="10">
    <source>
        <dbReference type="EMBL" id="KIM51797.1"/>
    </source>
</evidence>
<proteinExistence type="predicted"/>
<dbReference type="Gene3D" id="1.10.510.10">
    <property type="entry name" value="Transferase(Phosphotransferase) domain 1"/>
    <property type="match status" value="2"/>
</dbReference>
<dbReference type="GO" id="GO:0004674">
    <property type="term" value="F:protein serine/threonine kinase activity"/>
    <property type="evidence" value="ECO:0007669"/>
    <property type="project" value="UniProtKB-KW"/>
</dbReference>
<dbReference type="InParanoid" id="A0A0C2ZFY9"/>
<reference evidence="11" key="2">
    <citation type="submission" date="2015-01" db="EMBL/GenBank/DDBJ databases">
        <title>Evolutionary Origins and Diversification of the Mycorrhizal Mutualists.</title>
        <authorList>
            <consortium name="DOE Joint Genome Institute"/>
            <consortium name="Mycorrhizal Genomics Consortium"/>
            <person name="Kohler A."/>
            <person name="Kuo A."/>
            <person name="Nagy L.G."/>
            <person name="Floudas D."/>
            <person name="Copeland A."/>
            <person name="Barry K.W."/>
            <person name="Cichocki N."/>
            <person name="Veneault-Fourrey C."/>
            <person name="LaButti K."/>
            <person name="Lindquist E.A."/>
            <person name="Lipzen A."/>
            <person name="Lundell T."/>
            <person name="Morin E."/>
            <person name="Murat C."/>
            <person name="Riley R."/>
            <person name="Ohm R."/>
            <person name="Sun H."/>
            <person name="Tunlid A."/>
            <person name="Henrissat B."/>
            <person name="Grigoriev I.V."/>
            <person name="Hibbett D.S."/>
            <person name="Martin F."/>
        </authorList>
    </citation>
    <scope>NUCLEOTIDE SEQUENCE [LARGE SCALE GENOMIC DNA]</scope>
    <source>
        <strain evidence="11">Foug A</strain>
    </source>
</reference>
<keyword evidence="11" id="KW-1185">Reference proteome</keyword>
<keyword evidence="6" id="KW-0067">ATP-binding</keyword>
<evidence type="ECO:0000256" key="3">
    <source>
        <dbReference type="ARBA" id="ARBA00022679"/>
    </source>
</evidence>
<gene>
    <name evidence="10" type="ORF">SCLCIDRAFT_12030</name>
</gene>
<dbReference type="EC" id="2.7.11.1" evidence="1"/>
<evidence type="ECO:0000256" key="1">
    <source>
        <dbReference type="ARBA" id="ARBA00012513"/>
    </source>
</evidence>
<organism evidence="10 11">
    <name type="scientific">Scleroderma citrinum Foug A</name>
    <dbReference type="NCBI Taxonomy" id="1036808"/>
    <lineage>
        <taxon>Eukaryota</taxon>
        <taxon>Fungi</taxon>
        <taxon>Dikarya</taxon>
        <taxon>Basidiomycota</taxon>
        <taxon>Agaricomycotina</taxon>
        <taxon>Agaricomycetes</taxon>
        <taxon>Agaricomycetidae</taxon>
        <taxon>Boletales</taxon>
        <taxon>Sclerodermatineae</taxon>
        <taxon>Sclerodermataceae</taxon>
        <taxon>Scleroderma</taxon>
    </lineage>
</organism>
<evidence type="ECO:0000256" key="5">
    <source>
        <dbReference type="ARBA" id="ARBA00022777"/>
    </source>
</evidence>
<keyword evidence="2" id="KW-0723">Serine/threonine-protein kinase</keyword>
<dbReference type="SUPFAM" id="SSF56112">
    <property type="entry name" value="Protein kinase-like (PK-like)"/>
    <property type="match status" value="1"/>
</dbReference>
<dbReference type="SMART" id="SM00220">
    <property type="entry name" value="S_TKc"/>
    <property type="match status" value="1"/>
</dbReference>
<feature type="domain" description="Protein kinase" evidence="9">
    <location>
        <begin position="50"/>
        <end position="237"/>
    </location>
</feature>
<dbReference type="InterPro" id="IPR050236">
    <property type="entry name" value="Ser_Thr_kinase_AGC"/>
</dbReference>
<name>A0A0C2ZFY9_9AGAM</name>
<dbReference type="GO" id="GO:0035556">
    <property type="term" value="P:intracellular signal transduction"/>
    <property type="evidence" value="ECO:0007669"/>
    <property type="project" value="TreeGrafter"/>
</dbReference>
<evidence type="ECO:0000256" key="7">
    <source>
        <dbReference type="ARBA" id="ARBA00047899"/>
    </source>
</evidence>
<dbReference type="HOGENOM" id="CLU_1152331_0_0_1"/>
<sequence length="241" mass="27082">MAYGKEDFSTPQQLETGLVPTPRTRSAPTLLVSHKDVLPATELILSKGILSTKRKVGLNDFNSWLAWGRATSAKSCLLRRNQCVISIRSEKHVFLAVAHGCHLSLLGLYSCLQTETWTYFVMEYVSGGDLMLHLQCKQSSLRQAKFYALADYGLQREYQCFDLTTSTFCGTPNFMVPEILLAGHYDCTVDCHSPFRGDDEDKNFDVILEDELLYRITTSRDAVSILQKNGVADTSNFNEES</sequence>
<dbReference type="Proteomes" id="UP000053989">
    <property type="component" value="Unassembled WGS sequence"/>
</dbReference>
<dbReference type="AlphaFoldDB" id="A0A0C2ZFY9"/>